<sequence length="172" mass="18609">MKRLTGIIAGPGIVMLAMLIVALAPRTAKADDPAFLAFSAGYFDILAKDDTAFEGRVEYRSDYKLWFVKPFVGLTGTSDGAVHAYGGILSDIYFGRRWVLTPSFAPGYFHDGGGKDLGSEIEFRSQIELSYRFDDRSRLGISFNHISNAGIGDANPGTETLAITYAIPLGGD</sequence>
<evidence type="ECO:0000313" key="2">
    <source>
        <dbReference type="Proteomes" id="UP000193200"/>
    </source>
</evidence>
<dbReference type="InterPro" id="IPR018550">
    <property type="entry name" value="Lipid-A_deacylase-rel"/>
</dbReference>
<accession>A0A1Y5R6H5</accession>
<dbReference type="EMBL" id="FWFR01000001">
    <property type="protein sequence ID" value="SLN10307.1"/>
    <property type="molecule type" value="Genomic_DNA"/>
</dbReference>
<keyword evidence="2" id="KW-1185">Reference proteome</keyword>
<dbReference type="InParanoid" id="A0A1Y5R6H5"/>
<dbReference type="Gene3D" id="2.40.160.20">
    <property type="match status" value="1"/>
</dbReference>
<dbReference type="RefSeq" id="WP_217807722.1">
    <property type="nucleotide sequence ID" value="NZ_FWFR01000001.1"/>
</dbReference>
<reference evidence="1 2" key="1">
    <citation type="submission" date="2017-03" db="EMBL/GenBank/DDBJ databases">
        <authorList>
            <person name="Afonso C.L."/>
            <person name="Miller P.J."/>
            <person name="Scott M.A."/>
            <person name="Spackman E."/>
            <person name="Goraichik I."/>
            <person name="Dimitrov K.M."/>
            <person name="Suarez D.L."/>
            <person name="Swayne D.E."/>
        </authorList>
    </citation>
    <scope>NUCLEOTIDE SEQUENCE [LARGE SCALE GENOMIC DNA]</scope>
    <source>
        <strain evidence="1 2">CECT 7691</strain>
    </source>
</reference>
<protein>
    <submittedName>
        <fullName evidence="1">Lipid A 3-O-deacylase (PagL)</fullName>
    </submittedName>
</protein>
<organism evidence="1 2">
    <name type="scientific">Oceanibacterium hippocampi</name>
    <dbReference type="NCBI Taxonomy" id="745714"/>
    <lineage>
        <taxon>Bacteria</taxon>
        <taxon>Pseudomonadati</taxon>
        <taxon>Pseudomonadota</taxon>
        <taxon>Alphaproteobacteria</taxon>
        <taxon>Sneathiellales</taxon>
        <taxon>Sneathiellaceae</taxon>
        <taxon>Oceanibacterium</taxon>
    </lineage>
</organism>
<gene>
    <name evidence="1" type="ORF">OCH7691_00034</name>
</gene>
<dbReference type="Proteomes" id="UP000193200">
    <property type="component" value="Unassembled WGS sequence"/>
</dbReference>
<name>A0A1Y5R6H5_9PROT</name>
<proteinExistence type="predicted"/>
<dbReference type="AlphaFoldDB" id="A0A1Y5R6H5"/>
<dbReference type="Pfam" id="PF09411">
    <property type="entry name" value="PagL"/>
    <property type="match status" value="1"/>
</dbReference>
<evidence type="ECO:0000313" key="1">
    <source>
        <dbReference type="EMBL" id="SLN10307.1"/>
    </source>
</evidence>